<feature type="region of interest" description="Disordered" evidence="1">
    <location>
        <begin position="40"/>
        <end position="59"/>
    </location>
</feature>
<dbReference type="Proteomes" id="UP000799423">
    <property type="component" value="Unassembled WGS sequence"/>
</dbReference>
<dbReference type="AlphaFoldDB" id="A0A6A7ASI8"/>
<accession>A0A6A7ASI8</accession>
<organism evidence="2 3">
    <name type="scientific">Plenodomus tracheiphilus IPT5</name>
    <dbReference type="NCBI Taxonomy" id="1408161"/>
    <lineage>
        <taxon>Eukaryota</taxon>
        <taxon>Fungi</taxon>
        <taxon>Dikarya</taxon>
        <taxon>Ascomycota</taxon>
        <taxon>Pezizomycotina</taxon>
        <taxon>Dothideomycetes</taxon>
        <taxon>Pleosporomycetidae</taxon>
        <taxon>Pleosporales</taxon>
        <taxon>Pleosporineae</taxon>
        <taxon>Leptosphaeriaceae</taxon>
        <taxon>Plenodomus</taxon>
    </lineage>
</organism>
<evidence type="ECO:0000313" key="2">
    <source>
        <dbReference type="EMBL" id="KAF2845337.1"/>
    </source>
</evidence>
<gene>
    <name evidence="2" type="ORF">T440DRAFT_278798</name>
</gene>
<evidence type="ECO:0000256" key="1">
    <source>
        <dbReference type="SAM" id="MobiDB-lite"/>
    </source>
</evidence>
<proteinExistence type="predicted"/>
<sequence>MTFRFSKSLGLMRLKCMSGDNPVLVLVLIPVAVPKLRHQRQPRCLNPPPPSQRILNPKSPKAEPTLAFAYRTCCSLCIQPPPFAKARYRVGRVKKVTGYI</sequence>
<name>A0A6A7ASI8_9PLEO</name>
<reference evidence="2" key="1">
    <citation type="submission" date="2020-01" db="EMBL/GenBank/DDBJ databases">
        <authorList>
            <consortium name="DOE Joint Genome Institute"/>
            <person name="Haridas S."/>
            <person name="Albert R."/>
            <person name="Binder M."/>
            <person name="Bloem J."/>
            <person name="Labutti K."/>
            <person name="Salamov A."/>
            <person name="Andreopoulos B."/>
            <person name="Baker S.E."/>
            <person name="Barry K."/>
            <person name="Bills G."/>
            <person name="Bluhm B.H."/>
            <person name="Cannon C."/>
            <person name="Castanera R."/>
            <person name="Culley D.E."/>
            <person name="Daum C."/>
            <person name="Ezra D."/>
            <person name="Gonzalez J.B."/>
            <person name="Henrissat B."/>
            <person name="Kuo A."/>
            <person name="Liang C."/>
            <person name="Lipzen A."/>
            <person name="Lutzoni F."/>
            <person name="Magnuson J."/>
            <person name="Mondo S."/>
            <person name="Nolan M."/>
            <person name="Ohm R."/>
            <person name="Pangilinan J."/>
            <person name="Park H.-J."/>
            <person name="Ramirez L."/>
            <person name="Alfaro M."/>
            <person name="Sun H."/>
            <person name="Tritt A."/>
            <person name="Yoshinaga Y."/>
            <person name="Zwiers L.-H."/>
            <person name="Turgeon B.G."/>
            <person name="Goodwin S.B."/>
            <person name="Spatafora J.W."/>
            <person name="Crous P.W."/>
            <person name="Grigoriev I.V."/>
        </authorList>
    </citation>
    <scope>NUCLEOTIDE SEQUENCE</scope>
    <source>
        <strain evidence="2">IPT5</strain>
    </source>
</reference>
<protein>
    <submittedName>
        <fullName evidence="2">Uncharacterized protein</fullName>
    </submittedName>
</protein>
<dbReference type="EMBL" id="MU006349">
    <property type="protein sequence ID" value="KAF2845337.1"/>
    <property type="molecule type" value="Genomic_DNA"/>
</dbReference>
<keyword evidence="3" id="KW-1185">Reference proteome</keyword>
<evidence type="ECO:0000313" key="3">
    <source>
        <dbReference type="Proteomes" id="UP000799423"/>
    </source>
</evidence>